<evidence type="ECO:0000256" key="1">
    <source>
        <dbReference type="SAM" id="MobiDB-lite"/>
    </source>
</evidence>
<evidence type="ECO:0000313" key="4">
    <source>
        <dbReference type="Proteomes" id="UP000593567"/>
    </source>
</evidence>
<feature type="signal peptide" evidence="2">
    <location>
        <begin position="1"/>
        <end position="19"/>
    </location>
</feature>
<dbReference type="GO" id="GO:0004674">
    <property type="term" value="F:protein serine/threonine kinase activity"/>
    <property type="evidence" value="ECO:0007669"/>
    <property type="project" value="InterPro"/>
</dbReference>
<feature type="region of interest" description="Disordered" evidence="1">
    <location>
        <begin position="27"/>
        <end position="63"/>
    </location>
</feature>
<name>A0A7J7J1Q5_BUGNE</name>
<accession>A0A7J7J1Q5</accession>
<dbReference type="InterPro" id="IPR031559">
    <property type="entry name" value="SMG1"/>
</dbReference>
<sequence length="957" mass="108248">MQMMALRCVHITIATVIMAEITEKESHKSYNREFSGSPSVRSKTSDRSSYPASKASHPHLRSSNRVFTSEKYRNTNQPRNEFSVDYFRRSITEQVLCRILSNVAREDPNHQAIKQLTNYLNDPANSRSIVRSSQNLWDYLSELYSIQGRERKDAKNSLAICLSKAGQVCMKAGMILSVTFSKSSICGQSVYKWLFTTYEDSDSGTKCWLMNALLCTLNSSDFTTLTYRAQYIVGEIQRNLDHVAAASEMFSLLKVTLHLAENHYLVFKEAFMDIYDILIGWSIDTDQSEETNKQIREVIIGLHRYWIEDIANAKDLTSNFLDDIDSHARATKVEADAQLHVAKMCLLIRTYWTLVVALKGQFSHKHSMHIEKGYISSSLTKILSAINSLSSVATDLSKIHLETVQCISVMATCHEDLSTVKDLVTFMKGQVERLTSETTVSSILRLTALNKLTVSSDAAALSELSRHTLKADLTSLELSDNIEVQACALDLYRSYFATKDMETIQLTFQNVKEAVDKSLLVLATKEAEDNCQRSIMKAQQLIVFHLSTMTQVATDTNNLILMYAIEPSMFDYLLKDVLLGFREQLKCYSAVSVSVLSLLHLHCSSNRNFIAKSNLCASDTTRKSLHNIGVNRTSGDNFSTLLESLIELFSVFQQNSKGMLLLTQWLAEIIEHLSMLNPPLLNNILVTTLVTHLLSLDEVSMTDSMTLNVAKALSVLVKHSQLNPTLLTIVVDYTLYQLASMSSAVRQEFLHLATLLPVDSFLRNGLKELMKKHNQVLATRRSIMSGFNGYFGVELFRSVANVLFKQYTNREDIDLLWVQRLLLTATSDQDRNSSSMHQVMKHSGLLEHWLLWQAADFCVAHRLRTPIGKPMETFTCIELAIKQIVADTRVEVSPKCGADTKKVWLLLQFIENLEKVLYNAYEGTAGQITTHGKMVRSFFRTNRATCIGWLTRIRLHI</sequence>
<evidence type="ECO:0000256" key="2">
    <source>
        <dbReference type="SAM" id="SignalP"/>
    </source>
</evidence>
<organism evidence="3 4">
    <name type="scientific">Bugula neritina</name>
    <name type="common">Brown bryozoan</name>
    <name type="synonym">Sertularia neritina</name>
    <dbReference type="NCBI Taxonomy" id="10212"/>
    <lineage>
        <taxon>Eukaryota</taxon>
        <taxon>Metazoa</taxon>
        <taxon>Spiralia</taxon>
        <taxon>Lophotrochozoa</taxon>
        <taxon>Bryozoa</taxon>
        <taxon>Gymnolaemata</taxon>
        <taxon>Cheilostomatida</taxon>
        <taxon>Flustrina</taxon>
        <taxon>Buguloidea</taxon>
        <taxon>Bugulidae</taxon>
        <taxon>Bugula</taxon>
    </lineage>
</organism>
<dbReference type="GO" id="GO:0000184">
    <property type="term" value="P:nuclear-transcribed mRNA catabolic process, nonsense-mediated decay"/>
    <property type="evidence" value="ECO:0007669"/>
    <property type="project" value="InterPro"/>
</dbReference>
<dbReference type="OrthoDB" id="2161104at2759"/>
<feature type="chain" id="PRO_5029534772" evidence="2">
    <location>
        <begin position="20"/>
        <end position="957"/>
    </location>
</feature>
<dbReference type="Proteomes" id="UP000593567">
    <property type="component" value="Unassembled WGS sequence"/>
</dbReference>
<feature type="compositionally biased region" description="Polar residues" evidence="1">
    <location>
        <begin position="32"/>
        <end position="51"/>
    </location>
</feature>
<reference evidence="3" key="1">
    <citation type="submission" date="2020-06" db="EMBL/GenBank/DDBJ databases">
        <title>Draft genome of Bugula neritina, a colonial animal packing powerful symbionts and potential medicines.</title>
        <authorList>
            <person name="Rayko M."/>
        </authorList>
    </citation>
    <scope>NUCLEOTIDE SEQUENCE [LARGE SCALE GENOMIC DNA]</scope>
    <source>
        <strain evidence="3">Kwan_BN1</strain>
    </source>
</reference>
<keyword evidence="4" id="KW-1185">Reference proteome</keyword>
<comment type="caution">
    <text evidence="3">The sequence shown here is derived from an EMBL/GenBank/DDBJ whole genome shotgun (WGS) entry which is preliminary data.</text>
</comment>
<dbReference type="EMBL" id="VXIV02003198">
    <property type="protein sequence ID" value="KAF6020033.1"/>
    <property type="molecule type" value="Genomic_DNA"/>
</dbReference>
<gene>
    <name evidence="3" type="ORF">EB796_021654</name>
</gene>
<protein>
    <submittedName>
        <fullName evidence="3">Uncharacterized protein</fullName>
    </submittedName>
</protein>
<proteinExistence type="predicted"/>
<keyword evidence="2" id="KW-0732">Signal</keyword>
<evidence type="ECO:0000313" key="3">
    <source>
        <dbReference type="EMBL" id="KAF6020033.1"/>
    </source>
</evidence>
<dbReference type="AlphaFoldDB" id="A0A7J7J1Q5"/>
<dbReference type="Pfam" id="PF15785">
    <property type="entry name" value="SMG1"/>
    <property type="match status" value="1"/>
</dbReference>